<proteinExistence type="predicted"/>
<dbReference type="RefSeq" id="WP_377319581.1">
    <property type="nucleotide sequence ID" value="NZ_JBHSNF010000002.1"/>
</dbReference>
<feature type="domain" description="Guanylate cyclase" evidence="2">
    <location>
        <begin position="264"/>
        <end position="405"/>
    </location>
</feature>
<gene>
    <name evidence="3" type="ORF">ACFPPA_09780</name>
</gene>
<dbReference type="SUPFAM" id="SSF55073">
    <property type="entry name" value="Nucleotide cyclase"/>
    <property type="match status" value="1"/>
</dbReference>
<dbReference type="InterPro" id="IPR003018">
    <property type="entry name" value="GAF"/>
</dbReference>
<dbReference type="PROSITE" id="PS50125">
    <property type="entry name" value="GUANYLATE_CYCLASE_2"/>
    <property type="match status" value="1"/>
</dbReference>
<dbReference type="Gene3D" id="3.30.70.1230">
    <property type="entry name" value="Nucleotide cyclase"/>
    <property type="match status" value="1"/>
</dbReference>
<name>A0ABW0QR61_9GAMM</name>
<dbReference type="Gene3D" id="3.30.450.40">
    <property type="match status" value="1"/>
</dbReference>
<keyword evidence="1" id="KW-0175">Coiled coil</keyword>
<dbReference type="Pfam" id="PF01590">
    <property type="entry name" value="GAF"/>
    <property type="match status" value="1"/>
</dbReference>
<dbReference type="InterPro" id="IPR001054">
    <property type="entry name" value="A/G_cyclase"/>
</dbReference>
<evidence type="ECO:0000259" key="2">
    <source>
        <dbReference type="PROSITE" id="PS50125"/>
    </source>
</evidence>
<organism evidence="3 4">
    <name type="scientific">Rhodanobacter ginsengisoli</name>
    <dbReference type="NCBI Taxonomy" id="418646"/>
    <lineage>
        <taxon>Bacteria</taxon>
        <taxon>Pseudomonadati</taxon>
        <taxon>Pseudomonadota</taxon>
        <taxon>Gammaproteobacteria</taxon>
        <taxon>Lysobacterales</taxon>
        <taxon>Rhodanobacteraceae</taxon>
        <taxon>Rhodanobacter</taxon>
    </lineage>
</organism>
<protein>
    <submittedName>
        <fullName evidence="3">GAF domain-containing protein</fullName>
    </submittedName>
</protein>
<accession>A0ABW0QR61</accession>
<dbReference type="EMBL" id="JBHSNF010000002">
    <property type="protein sequence ID" value="MFC5526032.1"/>
    <property type="molecule type" value="Genomic_DNA"/>
</dbReference>
<evidence type="ECO:0000313" key="4">
    <source>
        <dbReference type="Proteomes" id="UP001596114"/>
    </source>
</evidence>
<sequence>MIEWIEYAKMAGAFVGALGIATLAKLYHDKVVTGKDTELAIKDAELARVRADLGKAEARAQSAEQDALPAHRDLARLRSELTEMVERLAQALHAQAASLYIPVFNAGDERGVSPRSFAFVAACNVDPAATAAILRMKLVEAWTVVGECWDKGALIVSNDLQANARHLPSYDKQSGFVPIHTLVSPVRWQGRQVGIVQLFNKTRPGEAYEIDERGFGSDDRKLLLEALQEASDSGLAGKTHYFQSSPEALRFLGLRDELNLENAVIMYVDLTQSSVLFRELPLVDVARLINRFSRNLYRRASLSAGVVEKFNGDGALVRFHYDEFESSLPMSNPVMRAMCVAADLLDDFRDFKLVRWPGVATDIAAAIKLRITIALGPVVSTNMGPQQFQTPTVMGQCVNRSAKMVGYAPRDRDVLLIDDNVSKVLKQIDPAHADALTEFDDWSDVSARDASSLADHRYFEVERAYFRRVAAGLRPTGYAGRRVRADN</sequence>
<dbReference type="SUPFAM" id="SSF55781">
    <property type="entry name" value="GAF domain-like"/>
    <property type="match status" value="1"/>
</dbReference>
<dbReference type="InterPro" id="IPR029016">
    <property type="entry name" value="GAF-like_dom_sf"/>
</dbReference>
<evidence type="ECO:0000256" key="1">
    <source>
        <dbReference type="SAM" id="Coils"/>
    </source>
</evidence>
<keyword evidence="4" id="KW-1185">Reference proteome</keyword>
<feature type="coiled-coil region" evidence="1">
    <location>
        <begin position="46"/>
        <end position="94"/>
    </location>
</feature>
<reference evidence="4" key="1">
    <citation type="journal article" date="2019" name="Int. J. Syst. Evol. Microbiol.">
        <title>The Global Catalogue of Microorganisms (GCM) 10K type strain sequencing project: providing services to taxonomists for standard genome sequencing and annotation.</title>
        <authorList>
            <consortium name="The Broad Institute Genomics Platform"/>
            <consortium name="The Broad Institute Genome Sequencing Center for Infectious Disease"/>
            <person name="Wu L."/>
            <person name="Ma J."/>
        </authorList>
    </citation>
    <scope>NUCLEOTIDE SEQUENCE [LARGE SCALE GENOMIC DNA]</scope>
    <source>
        <strain evidence="4">CGMCC 1.16619</strain>
    </source>
</reference>
<dbReference type="InterPro" id="IPR029787">
    <property type="entry name" value="Nucleotide_cyclase"/>
</dbReference>
<comment type="caution">
    <text evidence="3">The sequence shown here is derived from an EMBL/GenBank/DDBJ whole genome shotgun (WGS) entry which is preliminary data.</text>
</comment>
<evidence type="ECO:0000313" key="3">
    <source>
        <dbReference type="EMBL" id="MFC5526032.1"/>
    </source>
</evidence>
<dbReference type="Proteomes" id="UP001596114">
    <property type="component" value="Unassembled WGS sequence"/>
</dbReference>